<proteinExistence type="predicted"/>
<dbReference type="Proteomes" id="UP000320160">
    <property type="component" value="Unassembled WGS sequence"/>
</dbReference>
<dbReference type="EMBL" id="VKKU01000002">
    <property type="protein sequence ID" value="TSB02390.1"/>
    <property type="molecule type" value="Genomic_DNA"/>
</dbReference>
<reference evidence="2 3" key="1">
    <citation type="submission" date="2019-07" db="EMBL/GenBank/DDBJ databases">
        <authorList>
            <person name="Park M."/>
        </authorList>
    </citation>
    <scope>NUCLEOTIDE SEQUENCE [LARGE SCALE GENOMIC DNA]</scope>
    <source>
        <strain evidence="2 3">KCTC32445</strain>
    </source>
</reference>
<sequence>MFKSGFAIGLMLLFAIPAAAEDSKPGEWIAPEVTEFGDWSVACDNARECTAVSVSREYVDRVNRTDPGDYASPKLWVKRSAGPKARARVYVDTSTWGEVKPLGALTLHVYKDCDGDCTGKAYTLIEIEPGRYEIAPSLVGQFFIESSKTDRAATRRKSGAMHGIITTKGLVAAMRFIDEFQERRGSETAIYAKGKKSAGSVPSAPPRPVVHVIRGINEPSSEMPDHQEMQRIRGAQCSGPSDPNETNIQRFRLQNGQALWSIICSSTPHNPTHLWMVETSANRFEMFKLPRPEQGRDAELPIVPHSWYDPASGQLTGYYTGEDVRSCGWKRRWAWTGEAFEMIDAIEMPACLDIPINQWFQTYRAIPE</sequence>
<dbReference type="InterPro" id="IPR009560">
    <property type="entry name" value="DUF1176"/>
</dbReference>
<evidence type="ECO:0000313" key="3">
    <source>
        <dbReference type="Proteomes" id="UP000320160"/>
    </source>
</evidence>
<comment type="caution">
    <text evidence="2">The sequence shown here is derived from an EMBL/GenBank/DDBJ whole genome shotgun (WGS) entry which is preliminary data.</text>
</comment>
<keyword evidence="3" id="KW-1185">Reference proteome</keyword>
<protein>
    <submittedName>
        <fullName evidence="2">DUF1176 domain-containing protein</fullName>
    </submittedName>
</protein>
<evidence type="ECO:0000313" key="2">
    <source>
        <dbReference type="EMBL" id="TSB02390.1"/>
    </source>
</evidence>
<evidence type="ECO:0000256" key="1">
    <source>
        <dbReference type="SAM" id="SignalP"/>
    </source>
</evidence>
<dbReference type="Pfam" id="PF06674">
    <property type="entry name" value="DUF1176"/>
    <property type="match status" value="1"/>
</dbReference>
<dbReference type="OrthoDB" id="330924at2"/>
<keyword evidence="1" id="KW-0732">Signal</keyword>
<name>A0A553WCH5_9SPHN</name>
<feature type="chain" id="PRO_5022168846" evidence="1">
    <location>
        <begin position="21"/>
        <end position="368"/>
    </location>
</feature>
<dbReference type="AlphaFoldDB" id="A0A553WCH5"/>
<gene>
    <name evidence="2" type="ORF">FOM92_14945</name>
</gene>
<organism evidence="2 3">
    <name type="scientific">Sphingorhabdus contaminans</name>
    <dbReference type="NCBI Taxonomy" id="1343899"/>
    <lineage>
        <taxon>Bacteria</taxon>
        <taxon>Pseudomonadati</taxon>
        <taxon>Pseudomonadota</taxon>
        <taxon>Alphaproteobacteria</taxon>
        <taxon>Sphingomonadales</taxon>
        <taxon>Sphingomonadaceae</taxon>
        <taxon>Sphingorhabdus</taxon>
    </lineage>
</organism>
<feature type="signal peptide" evidence="1">
    <location>
        <begin position="1"/>
        <end position="20"/>
    </location>
</feature>
<accession>A0A553WCH5</accession>